<dbReference type="EMBL" id="CAJVPM010036210">
    <property type="protein sequence ID" value="CAG8692128.1"/>
    <property type="molecule type" value="Genomic_DNA"/>
</dbReference>
<organism evidence="1 2">
    <name type="scientific">Scutellospora calospora</name>
    <dbReference type="NCBI Taxonomy" id="85575"/>
    <lineage>
        <taxon>Eukaryota</taxon>
        <taxon>Fungi</taxon>
        <taxon>Fungi incertae sedis</taxon>
        <taxon>Mucoromycota</taxon>
        <taxon>Glomeromycotina</taxon>
        <taxon>Glomeromycetes</taxon>
        <taxon>Diversisporales</taxon>
        <taxon>Gigasporaceae</taxon>
        <taxon>Scutellospora</taxon>
    </lineage>
</organism>
<keyword evidence="2" id="KW-1185">Reference proteome</keyword>
<proteinExistence type="predicted"/>
<evidence type="ECO:0000313" key="2">
    <source>
        <dbReference type="Proteomes" id="UP000789860"/>
    </source>
</evidence>
<dbReference type="Proteomes" id="UP000789860">
    <property type="component" value="Unassembled WGS sequence"/>
</dbReference>
<feature type="non-terminal residue" evidence="1">
    <location>
        <position position="139"/>
    </location>
</feature>
<evidence type="ECO:0000313" key="1">
    <source>
        <dbReference type="EMBL" id="CAG8692128.1"/>
    </source>
</evidence>
<reference evidence="1" key="1">
    <citation type="submission" date="2021-06" db="EMBL/GenBank/DDBJ databases">
        <authorList>
            <person name="Kallberg Y."/>
            <person name="Tangrot J."/>
            <person name="Rosling A."/>
        </authorList>
    </citation>
    <scope>NUCLEOTIDE SEQUENCE</scope>
    <source>
        <strain evidence="1">AU212A</strain>
    </source>
</reference>
<sequence length="139" mass="15628">DTQEMYYSTKRQQFLIDQGYAFKVITKLEGMEKAPSLVYRGHNEQMKLLGEVLVANDNVADLDNDIESNADDLPGTVTSRNFNSQAKGIVRRSVSSMKSLSGADHMAYFEGTSNHNRHSGSVPKKKAAPKEHHQLFKRQ</sequence>
<name>A0ACA9P5P7_9GLOM</name>
<comment type="caution">
    <text evidence="1">The sequence shown here is derived from an EMBL/GenBank/DDBJ whole genome shotgun (WGS) entry which is preliminary data.</text>
</comment>
<protein>
    <submittedName>
        <fullName evidence="1">10749_t:CDS:1</fullName>
    </submittedName>
</protein>
<accession>A0ACA9P5P7</accession>
<gene>
    <name evidence="1" type="ORF">SCALOS_LOCUS10174</name>
</gene>
<feature type="non-terminal residue" evidence="1">
    <location>
        <position position="1"/>
    </location>
</feature>